<dbReference type="EMBL" id="DS235107">
    <property type="protein sequence ID" value="EEB12047.1"/>
    <property type="molecule type" value="Genomic_DNA"/>
</dbReference>
<keyword evidence="3" id="KW-1185">Reference proteome</keyword>
<accession>E0VF91</accession>
<dbReference type="KEGG" id="phu:Phum_PHUM151290"/>
<gene>
    <name evidence="2" type="primary">8236437</name>
    <name evidence="1" type="ORF">Phum_PHUM151290</name>
</gene>
<reference evidence="1" key="1">
    <citation type="submission" date="2007-04" db="EMBL/GenBank/DDBJ databases">
        <title>Annotation of Pediculus humanus corporis strain USDA.</title>
        <authorList>
            <person name="Kirkness E."/>
            <person name="Hannick L."/>
            <person name="Hass B."/>
            <person name="Bruggner R."/>
            <person name="Lawson D."/>
            <person name="Bidwell S."/>
            <person name="Joardar V."/>
            <person name="Caler E."/>
            <person name="Walenz B."/>
            <person name="Inman J."/>
            <person name="Schobel S."/>
            <person name="Galinsky K."/>
            <person name="Amedeo P."/>
            <person name="Strausberg R."/>
        </authorList>
    </citation>
    <scope>NUCLEOTIDE SEQUENCE</scope>
    <source>
        <strain evidence="1">USDA</strain>
    </source>
</reference>
<evidence type="ECO:0000313" key="1">
    <source>
        <dbReference type="EMBL" id="EEB12047.1"/>
    </source>
</evidence>
<sequence>MNIEMTSINDYVYTQKKKLNSQYSSYNNIDNSDEYQCNIPESYKRITNCHQFTNQLCYKMKMEFGHELQNPHKPPRMDFDWPATDQFTKVDCLRAFNIMKQTVYKELSKCEEITMHDPLGLRKKYYYERRLHSLEREKIRRLKIYEIFNNNNNNNKC</sequence>
<dbReference type="GeneID" id="8236437"/>
<protein>
    <submittedName>
        <fullName evidence="1 2">Uncharacterized protein</fullName>
    </submittedName>
</protein>
<dbReference type="Proteomes" id="UP000009046">
    <property type="component" value="Unassembled WGS sequence"/>
</dbReference>
<reference evidence="2" key="3">
    <citation type="submission" date="2021-02" db="UniProtKB">
        <authorList>
            <consortium name="EnsemblMetazoa"/>
        </authorList>
    </citation>
    <scope>IDENTIFICATION</scope>
    <source>
        <strain evidence="2">USDA</strain>
    </source>
</reference>
<organism>
    <name type="scientific">Pediculus humanus subsp. corporis</name>
    <name type="common">Body louse</name>
    <dbReference type="NCBI Taxonomy" id="121224"/>
    <lineage>
        <taxon>Eukaryota</taxon>
        <taxon>Metazoa</taxon>
        <taxon>Ecdysozoa</taxon>
        <taxon>Arthropoda</taxon>
        <taxon>Hexapoda</taxon>
        <taxon>Insecta</taxon>
        <taxon>Pterygota</taxon>
        <taxon>Neoptera</taxon>
        <taxon>Paraneoptera</taxon>
        <taxon>Psocodea</taxon>
        <taxon>Troctomorpha</taxon>
        <taxon>Phthiraptera</taxon>
        <taxon>Anoplura</taxon>
        <taxon>Pediculidae</taxon>
        <taxon>Pediculus</taxon>
    </lineage>
</organism>
<dbReference type="EnsemblMetazoa" id="PHUM151290-RA">
    <property type="protein sequence ID" value="PHUM151290-PA"/>
    <property type="gene ID" value="PHUM151290"/>
</dbReference>
<dbReference type="HOGENOM" id="CLU_1680049_0_0_1"/>
<evidence type="ECO:0000313" key="3">
    <source>
        <dbReference type="Proteomes" id="UP000009046"/>
    </source>
</evidence>
<dbReference type="EMBL" id="AAZO01001763">
    <property type="status" value="NOT_ANNOTATED_CDS"/>
    <property type="molecule type" value="Genomic_DNA"/>
</dbReference>
<dbReference type="CTD" id="8236437"/>
<evidence type="ECO:0000313" key="2">
    <source>
        <dbReference type="EnsemblMetazoa" id="PHUM151290-PA"/>
    </source>
</evidence>
<dbReference type="AlphaFoldDB" id="E0VF91"/>
<name>E0VF91_PEDHC</name>
<dbReference type="VEuPathDB" id="VectorBase:PHUM151290"/>
<reference evidence="1" key="2">
    <citation type="submission" date="2007-04" db="EMBL/GenBank/DDBJ databases">
        <title>The genome of the human body louse.</title>
        <authorList>
            <consortium name="The Human Body Louse Genome Consortium"/>
            <person name="Kirkness E."/>
            <person name="Walenz B."/>
            <person name="Hass B."/>
            <person name="Bruggner R."/>
            <person name="Strausberg R."/>
        </authorList>
    </citation>
    <scope>NUCLEOTIDE SEQUENCE</scope>
    <source>
        <strain evidence="1">USDA</strain>
    </source>
</reference>
<dbReference type="InParanoid" id="E0VF91"/>
<dbReference type="RefSeq" id="XP_002424785.1">
    <property type="nucleotide sequence ID" value="XM_002424740.1"/>
</dbReference>
<proteinExistence type="predicted"/>